<evidence type="ECO:0000256" key="1">
    <source>
        <dbReference type="SAM" id="MobiDB-lite"/>
    </source>
</evidence>
<feature type="compositionally biased region" description="Acidic residues" evidence="1">
    <location>
        <begin position="227"/>
        <end position="236"/>
    </location>
</feature>
<dbReference type="AlphaFoldDB" id="A0A1D1ZDG4"/>
<accession>A0A1D1ZDG4</accession>
<feature type="compositionally biased region" description="Basic and acidic residues" evidence="1">
    <location>
        <begin position="51"/>
        <end position="65"/>
    </location>
</feature>
<feature type="non-terminal residue" evidence="2">
    <location>
        <position position="1"/>
    </location>
</feature>
<feature type="compositionally biased region" description="Polar residues" evidence="1">
    <location>
        <begin position="40"/>
        <end position="50"/>
    </location>
</feature>
<evidence type="ECO:0000313" key="2">
    <source>
        <dbReference type="EMBL" id="JAT64895.1"/>
    </source>
</evidence>
<proteinExistence type="predicted"/>
<gene>
    <name evidence="2" type="ORF">g.21822</name>
</gene>
<feature type="compositionally biased region" description="Polar residues" evidence="1">
    <location>
        <begin position="1"/>
        <end position="22"/>
    </location>
</feature>
<organism evidence="2">
    <name type="scientific">Anthurium amnicola</name>
    <dbReference type="NCBI Taxonomy" id="1678845"/>
    <lineage>
        <taxon>Eukaryota</taxon>
        <taxon>Viridiplantae</taxon>
        <taxon>Streptophyta</taxon>
        <taxon>Embryophyta</taxon>
        <taxon>Tracheophyta</taxon>
        <taxon>Spermatophyta</taxon>
        <taxon>Magnoliopsida</taxon>
        <taxon>Liliopsida</taxon>
        <taxon>Araceae</taxon>
        <taxon>Pothoideae</taxon>
        <taxon>Potheae</taxon>
        <taxon>Anthurium</taxon>
    </lineage>
</organism>
<reference evidence="2" key="1">
    <citation type="submission" date="2015-07" db="EMBL/GenBank/DDBJ databases">
        <title>Transcriptome Assembly of Anthurium amnicola.</title>
        <authorList>
            <person name="Suzuki J."/>
        </authorList>
    </citation>
    <scope>NUCLEOTIDE SEQUENCE</scope>
</reference>
<dbReference type="EMBL" id="GDJX01003041">
    <property type="protein sequence ID" value="JAT64895.1"/>
    <property type="molecule type" value="Transcribed_RNA"/>
</dbReference>
<sequence length="314" mass="35301">NRNRNTGETSQYAYIPTYTPSERSGDVPAYRECPFLSGMPGNTSNSQYTNNEERSPDQTKDELPRQRSHPYNWNVNPSHRHPLPYPPRPRPHHGHPPPPSPPPSHFTSDTSDHPNLPSSFTAPPPPPPPPPVPQHTTQEQQETLPGTVPYINGIFRSLGTRLFTPSGINNDANDDTTDNMAYSPSHNLPRFFAYQGPDGDVKCGRGPFGGPKFNSSEYPGYSGSFDFMDEDDDDDDKINKSDKTQPMGNKNPDSDDQNVQDFALAPDDLLADIRLLRDMGFTQPTRELENLFRRNNNNIDEVIAILLEETENRY</sequence>
<name>A0A1D1ZDG4_9ARAE</name>
<protein>
    <submittedName>
        <fullName evidence="2">Uncharacterized protein</fullName>
    </submittedName>
</protein>
<feature type="region of interest" description="Disordered" evidence="1">
    <location>
        <begin position="1"/>
        <end position="141"/>
    </location>
</feature>
<feature type="compositionally biased region" description="Pro residues" evidence="1">
    <location>
        <begin position="122"/>
        <end position="133"/>
    </location>
</feature>
<feature type="region of interest" description="Disordered" evidence="1">
    <location>
        <begin position="223"/>
        <end position="259"/>
    </location>
</feature>